<dbReference type="SUPFAM" id="SSF56925">
    <property type="entry name" value="OMPA-like"/>
    <property type="match status" value="1"/>
</dbReference>
<gene>
    <name evidence="8" type="ORF">ACFSMZ_10850</name>
</gene>
<name>A0ABW5DIL1_9HYPH</name>
<proteinExistence type="inferred from homology"/>
<dbReference type="Pfam" id="PF13505">
    <property type="entry name" value="OMP_b-brl"/>
    <property type="match status" value="1"/>
</dbReference>
<keyword evidence="3" id="KW-0472">Membrane</keyword>
<dbReference type="RefSeq" id="WP_345099120.1">
    <property type="nucleotide sequence ID" value="NZ_BAABGS010000021.1"/>
</dbReference>
<reference evidence="9" key="1">
    <citation type="journal article" date="2019" name="Int. J. Syst. Evol. Microbiol.">
        <title>The Global Catalogue of Microorganisms (GCM) 10K type strain sequencing project: providing services to taxonomists for standard genome sequencing and annotation.</title>
        <authorList>
            <consortium name="The Broad Institute Genomics Platform"/>
            <consortium name="The Broad Institute Genome Sequencing Center for Infectious Disease"/>
            <person name="Wu L."/>
            <person name="Ma J."/>
        </authorList>
    </citation>
    <scope>NUCLEOTIDE SEQUENCE [LARGE SCALE GENOMIC DNA]</scope>
    <source>
        <strain evidence="9">KCTC 23707</strain>
    </source>
</reference>
<feature type="domain" description="Outer membrane protein beta-barrel" evidence="7">
    <location>
        <begin position="8"/>
        <end position="224"/>
    </location>
</feature>
<evidence type="ECO:0000256" key="3">
    <source>
        <dbReference type="ARBA" id="ARBA00023136"/>
    </source>
</evidence>
<dbReference type="Gene3D" id="2.40.160.20">
    <property type="match status" value="1"/>
</dbReference>
<dbReference type="InterPro" id="IPR027385">
    <property type="entry name" value="Beta-barrel_OMP"/>
</dbReference>
<keyword evidence="2 6" id="KW-0732">Signal</keyword>
<keyword evidence="9" id="KW-1185">Reference proteome</keyword>
<organism evidence="8 9">
    <name type="scientific">Chelativorans composti</name>
    <dbReference type="NCBI Taxonomy" id="768533"/>
    <lineage>
        <taxon>Bacteria</taxon>
        <taxon>Pseudomonadati</taxon>
        <taxon>Pseudomonadota</taxon>
        <taxon>Alphaproteobacteria</taxon>
        <taxon>Hyphomicrobiales</taxon>
        <taxon>Phyllobacteriaceae</taxon>
        <taxon>Chelativorans</taxon>
    </lineage>
</organism>
<evidence type="ECO:0000313" key="9">
    <source>
        <dbReference type="Proteomes" id="UP001597373"/>
    </source>
</evidence>
<feature type="signal peptide" evidence="6">
    <location>
        <begin position="1"/>
        <end position="20"/>
    </location>
</feature>
<sequence length="224" mass="24423">MIARIVACVALVSASTAAPAADMSTGTGSSLNWSGFYAGAQIGYDVGGRAEYTYFQTPGSDYNYNHGLRGFLGGIYAGYNHQFDNGVVLGVEADAWFGDVHGSSHAPGDDEFRAKTKIDRAISARARLGFAVDRLMPYVAGGVTSAHMKFNEHLNASHYASAKKSLIGWNVGVGVEYALTDNVSLRGEYRYTRFSKKDFMTDITDEYSLKSYTHDIRLGVSYRF</sequence>
<dbReference type="PANTHER" id="PTHR34001">
    <property type="entry name" value="BLL7405 PROTEIN"/>
    <property type="match status" value="1"/>
</dbReference>
<evidence type="ECO:0000259" key="7">
    <source>
        <dbReference type="Pfam" id="PF13505"/>
    </source>
</evidence>
<comment type="subcellular location">
    <subcellularLocation>
        <location evidence="1">Cell outer membrane</location>
    </subcellularLocation>
</comment>
<evidence type="ECO:0000256" key="2">
    <source>
        <dbReference type="ARBA" id="ARBA00022729"/>
    </source>
</evidence>
<accession>A0ABW5DIL1</accession>
<dbReference type="InterPro" id="IPR006315">
    <property type="entry name" value="OM_autotransptr_brl_dom"/>
</dbReference>
<comment type="caution">
    <text evidence="8">The sequence shown here is derived from an EMBL/GenBank/DDBJ whole genome shotgun (WGS) entry which is preliminary data.</text>
</comment>
<dbReference type="EMBL" id="JBHUIR010000038">
    <property type="protein sequence ID" value="MFD2260259.1"/>
    <property type="molecule type" value="Genomic_DNA"/>
</dbReference>
<feature type="chain" id="PRO_5045576341" evidence="6">
    <location>
        <begin position="21"/>
        <end position="224"/>
    </location>
</feature>
<comment type="similarity">
    <text evidence="5">Belongs to the Omp25/RopB family.</text>
</comment>
<dbReference type="InterPro" id="IPR011250">
    <property type="entry name" value="OMP/PagP_B-barrel"/>
</dbReference>
<evidence type="ECO:0000256" key="4">
    <source>
        <dbReference type="ARBA" id="ARBA00023237"/>
    </source>
</evidence>
<evidence type="ECO:0000256" key="1">
    <source>
        <dbReference type="ARBA" id="ARBA00004442"/>
    </source>
</evidence>
<dbReference type="NCBIfam" id="TIGR01414">
    <property type="entry name" value="autotrans_barl"/>
    <property type="match status" value="1"/>
</dbReference>
<dbReference type="PANTHER" id="PTHR34001:SF3">
    <property type="entry name" value="BLL7405 PROTEIN"/>
    <property type="match status" value="1"/>
</dbReference>
<evidence type="ECO:0000313" key="8">
    <source>
        <dbReference type="EMBL" id="MFD2260259.1"/>
    </source>
</evidence>
<keyword evidence="4" id="KW-0998">Cell outer membrane</keyword>
<evidence type="ECO:0000256" key="5">
    <source>
        <dbReference type="ARBA" id="ARBA00038306"/>
    </source>
</evidence>
<dbReference type="InterPro" id="IPR051692">
    <property type="entry name" value="OMP-like"/>
</dbReference>
<dbReference type="Proteomes" id="UP001597373">
    <property type="component" value="Unassembled WGS sequence"/>
</dbReference>
<evidence type="ECO:0000256" key="6">
    <source>
        <dbReference type="SAM" id="SignalP"/>
    </source>
</evidence>
<protein>
    <submittedName>
        <fullName evidence="8">Outer membrane protein</fullName>
    </submittedName>
</protein>